<evidence type="ECO:0000259" key="1">
    <source>
        <dbReference type="Pfam" id="PF00881"/>
    </source>
</evidence>
<dbReference type="NCBIfam" id="TIGR03605">
    <property type="entry name" value="antibiot_sagB"/>
    <property type="match status" value="1"/>
</dbReference>
<evidence type="ECO:0000313" key="3">
    <source>
        <dbReference type="Proteomes" id="UP000276770"/>
    </source>
</evidence>
<dbReference type="EMBL" id="RCVZ01000008">
    <property type="protein sequence ID" value="RLQ94839.1"/>
    <property type="molecule type" value="Genomic_DNA"/>
</dbReference>
<sequence>MKLTNSKLVKKQADLHQWYHQNSKITGADQYRGLSEFSIVPPQKDYRFAEQLNLDFPEECSDISLLDSMLQRRSVRKFSGEPVGLSALSTLLYYSHGVKNRIGSLHSRSYASAGGRYSSEVYILVKNVEGMKPGVYHYDGVQHKLDVIHHNPVNDSFLINEQEMGNYSFLICIGSYFDGMTQKYGERGYRYCLFDVGQICQNVYLLSTALEIGCCAIGGFYDDELNRALGLDGHKESSILVMAVGRQG</sequence>
<proteinExistence type="predicted"/>
<comment type="caution">
    <text evidence="2">The sequence shown here is derived from an EMBL/GenBank/DDBJ whole genome shotgun (WGS) entry which is preliminary data.</text>
</comment>
<dbReference type="RefSeq" id="WP_121681002.1">
    <property type="nucleotide sequence ID" value="NZ_RCVZ01000008.1"/>
</dbReference>
<dbReference type="AlphaFoldDB" id="A0A3L7JXI8"/>
<feature type="domain" description="Nitroreductase" evidence="1">
    <location>
        <begin position="70"/>
        <end position="246"/>
    </location>
</feature>
<dbReference type="CDD" id="cd02142">
    <property type="entry name" value="McbC_SagB-like_oxidoreductase"/>
    <property type="match status" value="1"/>
</dbReference>
<dbReference type="SUPFAM" id="SSF55469">
    <property type="entry name" value="FMN-dependent nitroreductase-like"/>
    <property type="match status" value="1"/>
</dbReference>
<dbReference type="InterPro" id="IPR029479">
    <property type="entry name" value="Nitroreductase"/>
</dbReference>
<dbReference type="OrthoDB" id="9801593at2"/>
<dbReference type="PANTHER" id="PTHR43745:SF2">
    <property type="entry name" value="NITROREDUCTASE MJ1384-RELATED"/>
    <property type="match status" value="1"/>
</dbReference>
<reference evidence="2 3" key="1">
    <citation type="submission" date="2018-10" db="EMBL/GenBank/DDBJ databases">
        <title>Falsibacillus sp. genome draft.</title>
        <authorList>
            <person name="Shi S."/>
        </authorList>
    </citation>
    <scope>NUCLEOTIDE SEQUENCE [LARGE SCALE GENOMIC DNA]</scope>
    <source>
        <strain evidence="2 3">GY 10110</strain>
    </source>
</reference>
<evidence type="ECO:0000313" key="2">
    <source>
        <dbReference type="EMBL" id="RLQ94839.1"/>
    </source>
</evidence>
<dbReference type="InterPro" id="IPR020051">
    <property type="entry name" value="SagB-type_dehydrogenase"/>
</dbReference>
<name>A0A3L7JXI8_9BACI</name>
<dbReference type="InterPro" id="IPR052544">
    <property type="entry name" value="Bacteriocin_Proc_Enz"/>
</dbReference>
<dbReference type="Pfam" id="PF00881">
    <property type="entry name" value="Nitroreductase"/>
    <property type="match status" value="1"/>
</dbReference>
<gene>
    <name evidence="2" type="ORF">D9X91_12680</name>
</gene>
<dbReference type="InterPro" id="IPR000415">
    <property type="entry name" value="Nitroreductase-like"/>
</dbReference>
<dbReference type="Proteomes" id="UP000276770">
    <property type="component" value="Unassembled WGS sequence"/>
</dbReference>
<protein>
    <submittedName>
        <fullName evidence="2">SagB/ThcOx family dehydrogenase</fullName>
    </submittedName>
</protein>
<dbReference type="GO" id="GO:0016491">
    <property type="term" value="F:oxidoreductase activity"/>
    <property type="evidence" value="ECO:0007669"/>
    <property type="project" value="InterPro"/>
</dbReference>
<accession>A0A3L7JXI8</accession>
<dbReference type="Gene3D" id="3.40.109.10">
    <property type="entry name" value="NADH Oxidase"/>
    <property type="match status" value="1"/>
</dbReference>
<keyword evidence="3" id="KW-1185">Reference proteome</keyword>
<dbReference type="PANTHER" id="PTHR43745">
    <property type="entry name" value="NITROREDUCTASE MJ1384-RELATED"/>
    <property type="match status" value="1"/>
</dbReference>
<organism evidence="2 3">
    <name type="scientific">Falsibacillus albus</name>
    <dbReference type="NCBI Taxonomy" id="2478915"/>
    <lineage>
        <taxon>Bacteria</taxon>
        <taxon>Bacillati</taxon>
        <taxon>Bacillota</taxon>
        <taxon>Bacilli</taxon>
        <taxon>Bacillales</taxon>
        <taxon>Bacillaceae</taxon>
        <taxon>Falsibacillus</taxon>
    </lineage>
</organism>